<evidence type="ECO:0000313" key="4">
    <source>
        <dbReference type="EMBL" id="CDH61155.1"/>
    </source>
</evidence>
<dbReference type="Gene3D" id="4.10.60.10">
    <property type="entry name" value="Zinc finger, CCHC-type"/>
    <property type="match status" value="1"/>
</dbReference>
<organism evidence="4 5">
    <name type="scientific">Lichtheimia corymbifera JMRC:FSU:9682</name>
    <dbReference type="NCBI Taxonomy" id="1263082"/>
    <lineage>
        <taxon>Eukaryota</taxon>
        <taxon>Fungi</taxon>
        <taxon>Fungi incertae sedis</taxon>
        <taxon>Mucoromycota</taxon>
        <taxon>Mucoromycotina</taxon>
        <taxon>Mucoromycetes</taxon>
        <taxon>Mucorales</taxon>
        <taxon>Lichtheimiaceae</taxon>
        <taxon>Lichtheimia</taxon>
    </lineage>
</organism>
<dbReference type="InterPro" id="IPR001878">
    <property type="entry name" value="Znf_CCHC"/>
</dbReference>
<evidence type="ECO:0000313" key="5">
    <source>
        <dbReference type="Proteomes" id="UP000027586"/>
    </source>
</evidence>
<sequence>MYMNIPISKISILLEKLQPLLRQALTPDAVLFSFPPNTFVHRCHAYEAIEKQVGPVDGFRPLSRYDVRAHGNLLIEAKFQDPDHTKLAIKNGITVEDNIYKGFPSVLGAENPLVRVQLTLLRNVNGEELKKGLLSSLRYYGKVYQIRQILCNGYFEGQLTITLDPSVGYTDDNGEQRSAQPLQRMLYLETWDTFTTASLKGAAPICYYCRQAGHIRNACPELAKRVCFGCGERGHTKRLCRVKPTETELLDSYIDHTSSSNKVPTTQGDEEPDNKDLHQPEHLKLYEEEPDKSPKDAMDEDETNTTIADDTEMTEAPQDTKSKSQLKHSDPGTSIFASKHAPIEVASTMRVDTAEEMLELSKIDSKTKVKNDKIRGSINKNTTSATKAHGSVLSTSKTDIKLTPVIPWGTPSSSKAHRAQ</sequence>
<dbReference type="Proteomes" id="UP000027586">
    <property type="component" value="Unassembled WGS sequence"/>
</dbReference>
<dbReference type="AlphaFoldDB" id="A0A068SGN6"/>
<dbReference type="SUPFAM" id="SSF57756">
    <property type="entry name" value="Retrovirus zinc finger-like domains"/>
    <property type="match status" value="1"/>
</dbReference>
<dbReference type="PROSITE" id="PS50158">
    <property type="entry name" value="ZF_CCHC"/>
    <property type="match status" value="2"/>
</dbReference>
<dbReference type="GO" id="GO:0003676">
    <property type="term" value="F:nucleic acid binding"/>
    <property type="evidence" value="ECO:0007669"/>
    <property type="project" value="InterPro"/>
</dbReference>
<comment type="caution">
    <text evidence="4">The sequence shown here is derived from an EMBL/GenBank/DDBJ whole genome shotgun (WGS) entry which is preliminary data.</text>
</comment>
<accession>A0A068SGN6</accession>
<feature type="domain" description="CCHC-type" evidence="3">
    <location>
        <begin position="227"/>
        <end position="241"/>
    </location>
</feature>
<feature type="compositionally biased region" description="Basic and acidic residues" evidence="2">
    <location>
        <begin position="318"/>
        <end position="330"/>
    </location>
</feature>
<dbReference type="GO" id="GO:0008270">
    <property type="term" value="F:zinc ion binding"/>
    <property type="evidence" value="ECO:0007669"/>
    <property type="project" value="UniProtKB-KW"/>
</dbReference>
<evidence type="ECO:0000256" key="1">
    <source>
        <dbReference type="PROSITE-ProRule" id="PRU00047"/>
    </source>
</evidence>
<feature type="region of interest" description="Disordered" evidence="2">
    <location>
        <begin position="252"/>
        <end position="338"/>
    </location>
</feature>
<dbReference type="InterPro" id="IPR036875">
    <property type="entry name" value="Znf_CCHC_sf"/>
</dbReference>
<dbReference type="Pfam" id="PF00098">
    <property type="entry name" value="zf-CCHC"/>
    <property type="match status" value="1"/>
</dbReference>
<gene>
    <name evidence="4" type="ORF">LCOR_11934.1</name>
</gene>
<keyword evidence="1" id="KW-0862">Zinc</keyword>
<protein>
    <recommendedName>
        <fullName evidence="3">CCHC-type domain-containing protein</fullName>
    </recommendedName>
</protein>
<keyword evidence="1" id="KW-0479">Metal-binding</keyword>
<evidence type="ECO:0000259" key="3">
    <source>
        <dbReference type="PROSITE" id="PS50158"/>
    </source>
</evidence>
<name>A0A068SGN6_9FUNG</name>
<evidence type="ECO:0000256" key="2">
    <source>
        <dbReference type="SAM" id="MobiDB-lite"/>
    </source>
</evidence>
<proteinExistence type="predicted"/>
<dbReference type="EMBL" id="CBTN010000145">
    <property type="protein sequence ID" value="CDH61155.1"/>
    <property type="molecule type" value="Genomic_DNA"/>
</dbReference>
<dbReference type="OrthoDB" id="2286764at2759"/>
<keyword evidence="1" id="KW-0863">Zinc-finger</keyword>
<feature type="compositionally biased region" description="Polar residues" evidence="2">
    <location>
        <begin position="255"/>
        <end position="267"/>
    </location>
</feature>
<dbReference type="SMART" id="SM00343">
    <property type="entry name" value="ZnF_C2HC"/>
    <property type="match status" value="2"/>
</dbReference>
<feature type="domain" description="CCHC-type" evidence="3">
    <location>
        <begin position="206"/>
        <end position="221"/>
    </location>
</feature>
<feature type="compositionally biased region" description="Acidic residues" evidence="2">
    <location>
        <begin position="298"/>
        <end position="313"/>
    </location>
</feature>
<dbReference type="VEuPathDB" id="FungiDB:LCOR_11934.1"/>
<reference evidence="4" key="1">
    <citation type="submission" date="2013-08" db="EMBL/GenBank/DDBJ databases">
        <title>Gene expansion shapes genome architecture in the human pathogen Lichtheimia corymbifera: an evolutionary genomics analysis in the ancient terrestrial Mucorales (Mucoromycotina).</title>
        <authorList>
            <person name="Schwartze V.U."/>
            <person name="Winter S."/>
            <person name="Shelest E."/>
            <person name="Marcet-Houben M."/>
            <person name="Horn F."/>
            <person name="Wehner S."/>
            <person name="Hoffmann K."/>
            <person name="Riege K."/>
            <person name="Sammeth M."/>
            <person name="Nowrousian M."/>
            <person name="Valiante V."/>
            <person name="Linde J."/>
            <person name="Jacobsen I.D."/>
            <person name="Marz M."/>
            <person name="Brakhage A.A."/>
            <person name="Gabaldon T."/>
            <person name="Bocker S."/>
            <person name="Voigt K."/>
        </authorList>
    </citation>
    <scope>NUCLEOTIDE SEQUENCE [LARGE SCALE GENOMIC DNA]</scope>
    <source>
        <strain evidence="4">FSU 9682</strain>
    </source>
</reference>
<feature type="compositionally biased region" description="Basic and acidic residues" evidence="2">
    <location>
        <begin position="274"/>
        <end position="297"/>
    </location>
</feature>
<keyword evidence="5" id="KW-1185">Reference proteome</keyword>